<evidence type="ECO:0000313" key="2">
    <source>
        <dbReference type="Proteomes" id="UP001623660"/>
    </source>
</evidence>
<reference evidence="1 2" key="1">
    <citation type="submission" date="2024-11" db="EMBL/GenBank/DDBJ databases">
        <authorList>
            <person name="Heng Y.C."/>
            <person name="Lim A.C.H."/>
            <person name="Lee J.K.Y."/>
            <person name="Kittelmann S."/>
        </authorList>
    </citation>
    <scope>NUCLEOTIDE SEQUENCE [LARGE SCALE GENOMIC DNA]</scope>
    <source>
        <strain evidence="1 2">WILCCON 0269</strain>
    </source>
</reference>
<comment type="caution">
    <text evidence="1">The sequence shown here is derived from an EMBL/GenBank/DDBJ whole genome shotgun (WGS) entry which is preliminary data.</text>
</comment>
<dbReference type="RefSeq" id="WP_406793903.1">
    <property type="nucleotide sequence ID" value="NZ_JBJHZX010000037.1"/>
</dbReference>
<name>A0ABW8SRK7_9CLOT</name>
<sequence>MNGYLQCLIDQYERKLNKAIGETEKNIYIEIVGSLHKFQKYVQESQKHSQEPSDDIPKKHIAFDFVGTMPGFMEYLKNLKLKEGK</sequence>
<organism evidence="1 2">
    <name type="scientific">Candidatus Clostridium eludens</name>
    <dbReference type="NCBI Taxonomy" id="3381663"/>
    <lineage>
        <taxon>Bacteria</taxon>
        <taxon>Bacillati</taxon>
        <taxon>Bacillota</taxon>
        <taxon>Clostridia</taxon>
        <taxon>Eubacteriales</taxon>
        <taxon>Clostridiaceae</taxon>
        <taxon>Clostridium</taxon>
    </lineage>
</organism>
<dbReference type="Proteomes" id="UP001623660">
    <property type="component" value="Unassembled WGS sequence"/>
</dbReference>
<proteinExistence type="predicted"/>
<evidence type="ECO:0000313" key="1">
    <source>
        <dbReference type="EMBL" id="MFL0197798.1"/>
    </source>
</evidence>
<accession>A0ABW8SRK7</accession>
<dbReference type="EMBL" id="JBJHZX010000037">
    <property type="protein sequence ID" value="MFL0197798.1"/>
    <property type="molecule type" value="Genomic_DNA"/>
</dbReference>
<protein>
    <submittedName>
        <fullName evidence="1">Uncharacterized protein</fullName>
    </submittedName>
</protein>
<gene>
    <name evidence="1" type="ORF">ACJDU8_19835</name>
</gene>
<keyword evidence="2" id="KW-1185">Reference proteome</keyword>